<dbReference type="Proteomes" id="UP000078476">
    <property type="component" value="Unassembled WGS sequence"/>
</dbReference>
<dbReference type="AlphaFoldDB" id="A0A177NF75"/>
<dbReference type="PANTHER" id="PTHR39639:SF1">
    <property type="entry name" value="DUF262 DOMAIN-CONTAINING PROTEIN"/>
    <property type="match status" value="1"/>
</dbReference>
<dbReference type="EMBL" id="LUUI01000095">
    <property type="protein sequence ID" value="OAI16482.1"/>
    <property type="molecule type" value="Genomic_DNA"/>
</dbReference>
<evidence type="ECO:0000259" key="1">
    <source>
        <dbReference type="Pfam" id="PF03235"/>
    </source>
</evidence>
<organism evidence="2 3">
    <name type="scientific">Methylomonas lenta</name>
    <dbReference type="NCBI Taxonomy" id="980561"/>
    <lineage>
        <taxon>Bacteria</taxon>
        <taxon>Pseudomonadati</taxon>
        <taxon>Pseudomonadota</taxon>
        <taxon>Gammaproteobacteria</taxon>
        <taxon>Methylococcales</taxon>
        <taxon>Methylococcaceae</taxon>
        <taxon>Methylomonas</taxon>
    </lineage>
</organism>
<evidence type="ECO:0000313" key="3">
    <source>
        <dbReference type="Proteomes" id="UP000078476"/>
    </source>
</evidence>
<dbReference type="InterPro" id="IPR004919">
    <property type="entry name" value="GmrSD_N"/>
</dbReference>
<keyword evidence="3" id="KW-1185">Reference proteome</keyword>
<comment type="caution">
    <text evidence="2">The sequence shown here is derived from an EMBL/GenBank/DDBJ whole genome shotgun (WGS) entry which is preliminary data.</text>
</comment>
<dbReference type="PANTHER" id="PTHR39639">
    <property type="entry name" value="CHROMOSOME 16, WHOLE GENOME SHOTGUN SEQUENCE"/>
    <property type="match status" value="1"/>
</dbReference>
<evidence type="ECO:0000313" key="2">
    <source>
        <dbReference type="EMBL" id="OAI16482.1"/>
    </source>
</evidence>
<dbReference type="OrthoDB" id="8094406at2"/>
<feature type="domain" description="GmrSD restriction endonucleases N-terminal" evidence="1">
    <location>
        <begin position="41"/>
        <end position="181"/>
    </location>
</feature>
<reference evidence="2 3" key="1">
    <citation type="submission" date="2016-03" db="EMBL/GenBank/DDBJ databases">
        <authorList>
            <person name="Ploux O."/>
        </authorList>
    </citation>
    <scope>NUCLEOTIDE SEQUENCE [LARGE SCALE GENOMIC DNA]</scope>
    <source>
        <strain evidence="2 3">R-45370</strain>
    </source>
</reference>
<accession>A0A177NF75</accession>
<gene>
    <name evidence="2" type="ORF">A1359_07475</name>
</gene>
<dbReference type="RefSeq" id="WP_066980997.1">
    <property type="nucleotide sequence ID" value="NZ_LUUI01000095.1"/>
</dbReference>
<dbReference type="Pfam" id="PF03235">
    <property type="entry name" value="GmrSD_N"/>
    <property type="match status" value="1"/>
</dbReference>
<name>A0A177NF75_9GAMM</name>
<protein>
    <recommendedName>
        <fullName evidence="1">GmrSD restriction endonucleases N-terminal domain-containing protein</fullName>
    </recommendedName>
</protein>
<dbReference type="STRING" id="980561.A1359_07475"/>
<proteinExistence type="predicted"/>
<sequence>MKNKTTRHIPSLAEAEVAENQISEQSKRIEFYLTEYSVEMLANKTRNEEFIVPAYQREFTWEPERKSRFIESLLMGLPIPFLFFWEQPDGKLEIVDGSQRLRTIEEFVLGDFQLTELESLTAVSGFKFADLPDSRQRKVKNRSIRGIILNEHADEQARFDLFERINTGSKTANKAEIRRGALNGPFMDFIIVLAKYPDFVEMAPMPKEKIDLREREELVTRFFAYSDGLENYRDRPSEFLFNYVKHMNERFTAEPGLAEDYRERFDRTMSFVKRTFPLGFRRTKAKTAKATPRSRFEAIALGSWLAIQERPELTDIDVEDWHLGKEFGSITGADGANARARLLGRMQFVKDKLLGAE</sequence>